<evidence type="ECO:0000256" key="2">
    <source>
        <dbReference type="SAM" id="Phobius"/>
    </source>
</evidence>
<gene>
    <name evidence="3" type="ORF">AKO1_007256</name>
</gene>
<accession>A0AAW2YU13</accession>
<proteinExistence type="predicted"/>
<keyword evidence="4" id="KW-1185">Reference proteome</keyword>
<feature type="transmembrane region" description="Helical" evidence="2">
    <location>
        <begin position="426"/>
        <end position="448"/>
    </location>
</feature>
<name>A0AAW2YU13_9EUKA</name>
<protein>
    <submittedName>
        <fullName evidence="3">Ino80</fullName>
    </submittedName>
</protein>
<feature type="region of interest" description="Disordered" evidence="1">
    <location>
        <begin position="1"/>
        <end position="117"/>
    </location>
</feature>
<evidence type="ECO:0000313" key="3">
    <source>
        <dbReference type="EMBL" id="KAL0480119.1"/>
    </source>
</evidence>
<organism evidence="3 4">
    <name type="scientific">Acrasis kona</name>
    <dbReference type="NCBI Taxonomy" id="1008807"/>
    <lineage>
        <taxon>Eukaryota</taxon>
        <taxon>Discoba</taxon>
        <taxon>Heterolobosea</taxon>
        <taxon>Tetramitia</taxon>
        <taxon>Eutetramitia</taxon>
        <taxon>Acrasidae</taxon>
        <taxon>Acrasis</taxon>
    </lineage>
</organism>
<reference evidence="3 4" key="1">
    <citation type="submission" date="2024-03" db="EMBL/GenBank/DDBJ databases">
        <title>The Acrasis kona genome and developmental transcriptomes reveal deep origins of eukaryotic multicellular pathways.</title>
        <authorList>
            <person name="Sheikh S."/>
            <person name="Fu C.-J."/>
            <person name="Brown M.W."/>
            <person name="Baldauf S.L."/>
        </authorList>
    </citation>
    <scope>NUCLEOTIDE SEQUENCE [LARGE SCALE GENOMIC DNA]</scope>
    <source>
        <strain evidence="3 4">ATCC MYA-3509</strain>
    </source>
</reference>
<dbReference type="AlphaFoldDB" id="A0AAW2YU13"/>
<feature type="transmembrane region" description="Helical" evidence="2">
    <location>
        <begin position="357"/>
        <end position="378"/>
    </location>
</feature>
<keyword evidence="2" id="KW-0812">Transmembrane</keyword>
<evidence type="ECO:0000256" key="1">
    <source>
        <dbReference type="SAM" id="MobiDB-lite"/>
    </source>
</evidence>
<comment type="caution">
    <text evidence="3">The sequence shown here is derived from an EMBL/GenBank/DDBJ whole genome shotgun (WGS) entry which is preliminary data.</text>
</comment>
<feature type="compositionally biased region" description="Polar residues" evidence="1">
    <location>
        <begin position="27"/>
        <end position="114"/>
    </location>
</feature>
<dbReference type="Proteomes" id="UP001431209">
    <property type="component" value="Unassembled WGS sequence"/>
</dbReference>
<keyword evidence="2" id="KW-0472">Membrane</keyword>
<feature type="transmembrane region" description="Helical" evidence="2">
    <location>
        <begin position="390"/>
        <end position="406"/>
    </location>
</feature>
<keyword evidence="2" id="KW-1133">Transmembrane helix</keyword>
<dbReference type="EMBL" id="JAOPGA020000625">
    <property type="protein sequence ID" value="KAL0480119.1"/>
    <property type="molecule type" value="Genomic_DNA"/>
</dbReference>
<evidence type="ECO:0000313" key="4">
    <source>
        <dbReference type="Proteomes" id="UP001431209"/>
    </source>
</evidence>
<sequence>MYPYNNDLNRPMYPQVPPSNIPPQYNVDPNQFDYPQTYSNQPQYPNQQGYSQPYNNDPNQPVSTQVHPNIPSHYNNDPNQFAYPNQNLQNQPPYIPYQQSLNAGSNGNPPQQAQPEVKDKKRFPWLPAMGLTFLLSVAYLFDNVQGKIKRQLIEASKTDTYIKDEKHVYSESELEMVRNYLDIFLMLKSDANFSLFKSDDFNNRLHNALQQLADNAFKRPDPLASDFLVLVRMLGYECKYYKDKSRCDLHRKLLDRLHPLNLLYRGCLLEIHGDPDIHDVLVKDDEYWNKLQRFDDGTVLSFVLKTMHTEDLYRSTQLKEKLYDAQPAVMQLVKRTNSQIFEQFEKRSNQRNDNFSLVIQQPGMILHFVGGCLCALLISRWNKTSMIRNLLYHGVGTALAFSFIDHDNYKRFRSTKFESPLNAMDVVVLFFLFPKNPITLTLWFTLLFNGTELRAEMLQRFSKRVLGILFEDKNKK</sequence>